<dbReference type="InterPro" id="IPR004459">
    <property type="entry name" value="CobQ_synth"/>
</dbReference>
<dbReference type="InterPro" id="IPR027417">
    <property type="entry name" value="P-loop_NTPase"/>
</dbReference>
<dbReference type="SUPFAM" id="SSF52540">
    <property type="entry name" value="P-loop containing nucleoside triphosphate hydrolases"/>
    <property type="match status" value="1"/>
</dbReference>
<evidence type="ECO:0000259" key="6">
    <source>
        <dbReference type="Pfam" id="PF07685"/>
    </source>
</evidence>
<dbReference type="PATRIC" id="fig|134605.3.peg.1228"/>
<dbReference type="EMBL" id="LRPX01000062">
    <property type="protein sequence ID" value="KXA13676.1"/>
    <property type="molecule type" value="Genomic_DNA"/>
</dbReference>
<dbReference type="Pfam" id="PF07685">
    <property type="entry name" value="GATase_3"/>
    <property type="match status" value="1"/>
</dbReference>
<dbReference type="NCBIfam" id="TIGR00313">
    <property type="entry name" value="cobQ"/>
    <property type="match status" value="1"/>
</dbReference>
<feature type="active site" evidence="4">
    <location>
        <position position="433"/>
    </location>
</feature>
<dbReference type="Pfam" id="PF01656">
    <property type="entry name" value="CbiA"/>
    <property type="match status" value="1"/>
</dbReference>
<dbReference type="InterPro" id="IPR002586">
    <property type="entry name" value="CobQ/CobB/MinD/ParA_Nub-bd_dom"/>
</dbReference>
<dbReference type="InterPro" id="IPR029062">
    <property type="entry name" value="Class_I_gatase-like"/>
</dbReference>
<dbReference type="AlphaFoldDB" id="A0A133NBK4"/>
<dbReference type="PANTHER" id="PTHR21343">
    <property type="entry name" value="DETHIOBIOTIN SYNTHETASE"/>
    <property type="match status" value="1"/>
</dbReference>
<evidence type="ECO:0000259" key="5">
    <source>
        <dbReference type="Pfam" id="PF01656"/>
    </source>
</evidence>
<dbReference type="CDD" id="cd01750">
    <property type="entry name" value="GATase1_CobQ"/>
    <property type="match status" value="1"/>
</dbReference>
<sequence length="500" mass="57027">MRKHRSLMVVGTASGVGKSATVTALCRIFQKDGYRVCPFKSQNMALNSYVTKDGKEMGRAQAVQAEAIGLEPQAWMNPILLKPSNDKKIQVIIEGKSFGNLTGPEYHKYKQNFIPRLQEIYHRIEKHYDISVIEGAGSPAEINMLEEDISNFGMARIADAPVLLVADIDKGGVFASIYGTIMLLEEKDRRRIKGIIINKFRGNVEVLKPGLEKIETLTGVPVLGVMPYSDFDLEEEDSLSEKYKKKNSKKISIRIGVVQLRHLSNMTDFDALRRLEEVDLHFISKVEEIEGEDIIILPGSKNTIEDYLEIEKKGIVHKLREEVKKGTMIIGICGGFQMLGSRIEDPYEIESEAGSVEACGFLEMNTILEKDKNLLQYQGSFQFGKDCLEKMNGVSVKGYEIHQGVSISEMRDAMGEDRLISLAKGRVWGSYLHGIFDNTEFLNRLLEEFRQKKNLEGSLQDYQEYREEQWEKLEQLYRKHLDISRIYKIMNEFEKGQEKK</sequence>
<evidence type="ECO:0000256" key="2">
    <source>
        <dbReference type="ARBA" id="ARBA00022573"/>
    </source>
</evidence>
<dbReference type="InterPro" id="IPR011698">
    <property type="entry name" value="GATase_3"/>
</dbReference>
<protein>
    <recommendedName>
        <fullName evidence="4">Cobyric acid synthase</fullName>
    </recommendedName>
</protein>
<name>A0A133NBK4_9FUSO</name>
<keyword evidence="2 4" id="KW-0169">Cobalamin biosynthesis</keyword>
<comment type="caution">
    <text evidence="7">The sequence shown here is derived from an EMBL/GenBank/DDBJ whole genome shotgun (WGS) entry which is preliminary data.</text>
</comment>
<accession>A0A133NBK4</accession>
<feature type="active site" description="Nucleophile" evidence="4">
    <location>
        <position position="333"/>
    </location>
</feature>
<keyword evidence="8" id="KW-1185">Reference proteome</keyword>
<dbReference type="InterPro" id="IPR033949">
    <property type="entry name" value="CobQ_GATase1"/>
</dbReference>
<dbReference type="GO" id="GO:0015420">
    <property type="term" value="F:ABC-type vitamin B12 transporter activity"/>
    <property type="evidence" value="ECO:0007669"/>
    <property type="project" value="UniProtKB-UniRule"/>
</dbReference>
<reference evidence="8" key="1">
    <citation type="submission" date="2016-01" db="EMBL/GenBank/DDBJ databases">
        <authorList>
            <person name="Mitreva M."/>
            <person name="Pepin K.H."/>
            <person name="Mihindukulasuriya K.A."/>
            <person name="Fulton R."/>
            <person name="Fronick C."/>
            <person name="O'Laughlin M."/>
            <person name="Miner T."/>
            <person name="Herter B."/>
            <person name="Rosa B.A."/>
            <person name="Cordes M."/>
            <person name="Tomlinson C."/>
            <person name="Wollam A."/>
            <person name="Palsikar V.B."/>
            <person name="Mardis E.R."/>
            <person name="Wilson R.K."/>
        </authorList>
    </citation>
    <scope>NUCLEOTIDE SEQUENCE [LARGE SCALE GENOMIC DNA]</scope>
    <source>
        <strain evidence="8">CMW8396</strain>
    </source>
</reference>
<keyword evidence="3 4" id="KW-0315">Glutamine amidotransferase</keyword>
<dbReference type="HAMAP" id="MF_00028">
    <property type="entry name" value="CobQ"/>
    <property type="match status" value="1"/>
</dbReference>
<evidence type="ECO:0000256" key="3">
    <source>
        <dbReference type="ARBA" id="ARBA00022962"/>
    </source>
</evidence>
<dbReference type="Proteomes" id="UP000070617">
    <property type="component" value="Unassembled WGS sequence"/>
</dbReference>
<proteinExistence type="inferred from homology"/>
<dbReference type="InterPro" id="IPR047045">
    <property type="entry name" value="CobQ_N"/>
</dbReference>
<gene>
    <name evidence="4" type="primary">cobQ</name>
    <name evidence="7" type="ORF">HMPREF3206_01242</name>
</gene>
<dbReference type="NCBIfam" id="NF001989">
    <property type="entry name" value="PRK00784.1"/>
    <property type="match status" value="1"/>
</dbReference>
<dbReference type="GO" id="GO:0009236">
    <property type="term" value="P:cobalamin biosynthetic process"/>
    <property type="evidence" value="ECO:0007669"/>
    <property type="project" value="UniProtKB-UniRule"/>
</dbReference>
<dbReference type="RefSeq" id="WP_035501332.1">
    <property type="nucleotide sequence ID" value="NZ_KQ956554.1"/>
</dbReference>
<dbReference type="STRING" id="134605.HMPREF3206_01242"/>
<feature type="domain" description="CobQ/CobB/MinD/ParA nucleotide binding" evidence="5">
    <location>
        <begin position="7"/>
        <end position="230"/>
    </location>
</feature>
<comment type="function">
    <text evidence="4">Catalyzes amidations at positions B, D, E, and G on adenosylcobyrinic A,C-diamide. NH(2) groups are provided by glutamine, and one molecule of ATP is hydrogenolyzed for each amidation.</text>
</comment>
<organism evidence="7 8">
    <name type="scientific">Fusobacterium equinum</name>
    <dbReference type="NCBI Taxonomy" id="134605"/>
    <lineage>
        <taxon>Bacteria</taxon>
        <taxon>Fusobacteriati</taxon>
        <taxon>Fusobacteriota</taxon>
        <taxon>Fusobacteriia</taxon>
        <taxon>Fusobacteriales</taxon>
        <taxon>Fusobacteriaceae</taxon>
        <taxon>Fusobacterium</taxon>
    </lineage>
</organism>
<dbReference type="SUPFAM" id="SSF52317">
    <property type="entry name" value="Class I glutamine amidotransferase-like"/>
    <property type="match status" value="1"/>
</dbReference>
<dbReference type="UniPathway" id="UPA00148"/>
<evidence type="ECO:0000256" key="1">
    <source>
        <dbReference type="ARBA" id="ARBA00004953"/>
    </source>
</evidence>
<dbReference type="Gene3D" id="3.40.50.880">
    <property type="match status" value="1"/>
</dbReference>
<comment type="pathway">
    <text evidence="1 4">Cofactor biosynthesis; adenosylcobalamin biosynthesis.</text>
</comment>
<evidence type="ECO:0000313" key="7">
    <source>
        <dbReference type="EMBL" id="KXA13676.1"/>
    </source>
</evidence>
<feature type="domain" description="CobB/CobQ-like glutamine amidotransferase" evidence="6">
    <location>
        <begin position="254"/>
        <end position="440"/>
    </location>
</feature>
<comment type="similarity">
    <text evidence="4">Belongs to the CobB/CobQ family. CobQ subfamily.</text>
</comment>
<evidence type="ECO:0000313" key="8">
    <source>
        <dbReference type="Proteomes" id="UP000070617"/>
    </source>
</evidence>
<dbReference type="CDD" id="cd05389">
    <property type="entry name" value="CobQ_N"/>
    <property type="match status" value="1"/>
</dbReference>
<dbReference type="PANTHER" id="PTHR21343:SF1">
    <property type="entry name" value="COBYRIC ACID SYNTHASE"/>
    <property type="match status" value="1"/>
</dbReference>
<dbReference type="PROSITE" id="PS51274">
    <property type="entry name" value="GATASE_COBBQ"/>
    <property type="match status" value="1"/>
</dbReference>
<dbReference type="GO" id="GO:0003824">
    <property type="term" value="F:catalytic activity"/>
    <property type="evidence" value="ECO:0007669"/>
    <property type="project" value="InterPro"/>
</dbReference>
<dbReference type="Gene3D" id="3.40.50.300">
    <property type="entry name" value="P-loop containing nucleotide triphosphate hydrolases"/>
    <property type="match status" value="1"/>
</dbReference>
<evidence type="ECO:0000256" key="4">
    <source>
        <dbReference type="HAMAP-Rule" id="MF_00028"/>
    </source>
</evidence>